<reference evidence="3" key="2">
    <citation type="journal article" date="2008" name="Nucleic Acids Res.">
        <title>The rice annotation project database (RAP-DB): 2008 update.</title>
        <authorList>
            <consortium name="The rice annotation project (RAP)"/>
        </authorList>
    </citation>
    <scope>GENOME REANNOTATION</scope>
    <source>
        <strain evidence="3">cv. Nipponbare</strain>
    </source>
</reference>
<dbReference type="Proteomes" id="UP000000763">
    <property type="component" value="Chromosome 8"/>
</dbReference>
<accession>Q6ZB61</accession>
<feature type="compositionally biased region" description="Basic residues" evidence="1">
    <location>
        <begin position="117"/>
        <end position="138"/>
    </location>
</feature>
<sequence length="153" mass="17000">MAKHFLNQHLIILIPRADVSEGGGGADRWAPLVSAQGEGEGARASGPHWQRHKVAGLPWTGTTRVVHRRSTGLTVRIGLKDDRTARGRRLGTARLGFKADRQPWRPVATRAVTGGDRRRRARAGNGRRRCGRRRRTTHRPAAADEGDGERRER</sequence>
<dbReference type="AlphaFoldDB" id="Q6ZB61"/>
<evidence type="ECO:0000313" key="3">
    <source>
        <dbReference type="Proteomes" id="UP000000763"/>
    </source>
</evidence>
<gene>
    <name evidence="2" type="primary">OJ1119_B10.26</name>
</gene>
<feature type="region of interest" description="Disordered" evidence="1">
    <location>
        <begin position="112"/>
        <end position="153"/>
    </location>
</feature>
<evidence type="ECO:0000313" key="2">
    <source>
        <dbReference type="EMBL" id="BAD03278.1"/>
    </source>
</evidence>
<proteinExistence type="predicted"/>
<evidence type="ECO:0000256" key="1">
    <source>
        <dbReference type="SAM" id="MobiDB-lite"/>
    </source>
</evidence>
<name>Q6ZB61_ORYSJ</name>
<dbReference type="EMBL" id="AP004645">
    <property type="protein sequence ID" value="BAD03278.1"/>
    <property type="molecule type" value="Genomic_DNA"/>
</dbReference>
<organism evidence="2 3">
    <name type="scientific">Oryza sativa subsp. japonica</name>
    <name type="common">Rice</name>
    <dbReference type="NCBI Taxonomy" id="39947"/>
    <lineage>
        <taxon>Eukaryota</taxon>
        <taxon>Viridiplantae</taxon>
        <taxon>Streptophyta</taxon>
        <taxon>Embryophyta</taxon>
        <taxon>Tracheophyta</taxon>
        <taxon>Spermatophyta</taxon>
        <taxon>Magnoliopsida</taxon>
        <taxon>Liliopsida</taxon>
        <taxon>Poales</taxon>
        <taxon>Poaceae</taxon>
        <taxon>BOP clade</taxon>
        <taxon>Oryzoideae</taxon>
        <taxon>Oryzeae</taxon>
        <taxon>Oryzinae</taxon>
        <taxon>Oryza</taxon>
        <taxon>Oryza sativa</taxon>
    </lineage>
</organism>
<reference evidence="3" key="1">
    <citation type="journal article" date="2005" name="Nature">
        <title>The map-based sequence of the rice genome.</title>
        <authorList>
            <consortium name="International rice genome sequencing project (IRGSP)"/>
            <person name="Matsumoto T."/>
            <person name="Wu J."/>
            <person name="Kanamori H."/>
            <person name="Katayose Y."/>
            <person name="Fujisawa M."/>
            <person name="Namiki N."/>
            <person name="Mizuno H."/>
            <person name="Yamamoto K."/>
            <person name="Antonio B.A."/>
            <person name="Baba T."/>
            <person name="Sakata K."/>
            <person name="Nagamura Y."/>
            <person name="Aoki H."/>
            <person name="Arikawa K."/>
            <person name="Arita K."/>
            <person name="Bito T."/>
            <person name="Chiden Y."/>
            <person name="Fujitsuka N."/>
            <person name="Fukunaka R."/>
            <person name="Hamada M."/>
            <person name="Harada C."/>
            <person name="Hayashi A."/>
            <person name="Hijishita S."/>
            <person name="Honda M."/>
            <person name="Hosokawa S."/>
            <person name="Ichikawa Y."/>
            <person name="Idonuma A."/>
            <person name="Iijima M."/>
            <person name="Ikeda M."/>
            <person name="Ikeno M."/>
            <person name="Ito K."/>
            <person name="Ito S."/>
            <person name="Ito T."/>
            <person name="Ito Y."/>
            <person name="Ito Y."/>
            <person name="Iwabuchi A."/>
            <person name="Kamiya K."/>
            <person name="Karasawa W."/>
            <person name="Kurita K."/>
            <person name="Katagiri S."/>
            <person name="Kikuta A."/>
            <person name="Kobayashi H."/>
            <person name="Kobayashi N."/>
            <person name="Machita K."/>
            <person name="Maehara T."/>
            <person name="Masukawa M."/>
            <person name="Mizubayashi T."/>
            <person name="Mukai Y."/>
            <person name="Nagasaki H."/>
            <person name="Nagata Y."/>
            <person name="Naito S."/>
            <person name="Nakashima M."/>
            <person name="Nakama Y."/>
            <person name="Nakamichi Y."/>
            <person name="Nakamura M."/>
            <person name="Meguro A."/>
            <person name="Negishi M."/>
            <person name="Ohta I."/>
            <person name="Ohta T."/>
            <person name="Okamoto M."/>
            <person name="Ono N."/>
            <person name="Saji S."/>
            <person name="Sakaguchi M."/>
            <person name="Sakai K."/>
            <person name="Shibata M."/>
            <person name="Shimokawa T."/>
            <person name="Song J."/>
            <person name="Takazaki Y."/>
            <person name="Terasawa K."/>
            <person name="Tsugane M."/>
            <person name="Tsuji K."/>
            <person name="Ueda S."/>
            <person name="Waki K."/>
            <person name="Yamagata H."/>
            <person name="Yamamoto M."/>
            <person name="Yamamoto S."/>
            <person name="Yamane H."/>
            <person name="Yoshiki S."/>
            <person name="Yoshihara R."/>
            <person name="Yukawa K."/>
            <person name="Zhong H."/>
            <person name="Yano M."/>
            <person name="Yuan Q."/>
            <person name="Ouyang S."/>
            <person name="Liu J."/>
            <person name="Jones K.M."/>
            <person name="Gansberger K."/>
            <person name="Moffat K."/>
            <person name="Hill J."/>
            <person name="Bera J."/>
            <person name="Fadrosh D."/>
            <person name="Jin S."/>
            <person name="Johri S."/>
            <person name="Kim M."/>
            <person name="Overton L."/>
            <person name="Reardon M."/>
            <person name="Tsitrin T."/>
            <person name="Vuong H."/>
            <person name="Weaver B."/>
            <person name="Ciecko A."/>
            <person name="Tallon L."/>
            <person name="Jackson J."/>
            <person name="Pai G."/>
            <person name="Aken S.V."/>
            <person name="Utterback T."/>
            <person name="Reidmuller S."/>
            <person name="Feldblyum T."/>
            <person name="Hsiao J."/>
            <person name="Zismann V."/>
            <person name="Iobst S."/>
            <person name="de Vazeille A.R."/>
            <person name="Buell C.R."/>
            <person name="Ying K."/>
            <person name="Li Y."/>
            <person name="Lu T."/>
            <person name="Huang Y."/>
            <person name="Zhao Q."/>
            <person name="Feng Q."/>
            <person name="Zhang L."/>
            <person name="Zhu J."/>
            <person name="Weng Q."/>
            <person name="Mu J."/>
            <person name="Lu Y."/>
            <person name="Fan D."/>
            <person name="Liu Y."/>
            <person name="Guan J."/>
            <person name="Zhang Y."/>
            <person name="Yu S."/>
            <person name="Liu X."/>
            <person name="Zhang Y."/>
            <person name="Hong G."/>
            <person name="Han B."/>
            <person name="Choisne N."/>
            <person name="Demange N."/>
            <person name="Orjeda G."/>
            <person name="Samain S."/>
            <person name="Cattolico L."/>
            <person name="Pelletier E."/>
            <person name="Couloux A."/>
            <person name="Segurens B."/>
            <person name="Wincker P."/>
            <person name="D'Hont A."/>
            <person name="Scarpelli C."/>
            <person name="Weissenbach J."/>
            <person name="Salanoubat M."/>
            <person name="Quetier F."/>
            <person name="Yu Y."/>
            <person name="Kim H.R."/>
            <person name="Rambo T."/>
            <person name="Currie J."/>
            <person name="Collura K."/>
            <person name="Luo M."/>
            <person name="Yang T."/>
            <person name="Ammiraju J.S.S."/>
            <person name="Engler F."/>
            <person name="Soderlund C."/>
            <person name="Wing R.A."/>
            <person name="Palmer L.E."/>
            <person name="de la Bastide M."/>
            <person name="Spiegel L."/>
            <person name="Nascimento L."/>
            <person name="Zutavern T."/>
            <person name="O'Shaughnessy A."/>
            <person name="Dike S."/>
            <person name="Dedhia N."/>
            <person name="Preston R."/>
            <person name="Balija V."/>
            <person name="McCombie W.R."/>
            <person name="Chow T."/>
            <person name="Chen H."/>
            <person name="Chung M."/>
            <person name="Chen C."/>
            <person name="Shaw J."/>
            <person name="Wu H."/>
            <person name="Hsiao K."/>
            <person name="Chao Y."/>
            <person name="Chu M."/>
            <person name="Cheng C."/>
            <person name="Hour A."/>
            <person name="Lee P."/>
            <person name="Lin S."/>
            <person name="Lin Y."/>
            <person name="Liou J."/>
            <person name="Liu S."/>
            <person name="Hsing Y."/>
            <person name="Raghuvanshi S."/>
            <person name="Mohanty A."/>
            <person name="Bharti A.K."/>
            <person name="Gaur A."/>
            <person name="Gupta V."/>
            <person name="Kumar D."/>
            <person name="Ravi V."/>
            <person name="Vij S."/>
            <person name="Kapur A."/>
            <person name="Khurana P."/>
            <person name="Khurana P."/>
            <person name="Khurana J.P."/>
            <person name="Tyagi A.K."/>
            <person name="Gaikwad K."/>
            <person name="Singh A."/>
            <person name="Dalal V."/>
            <person name="Srivastava S."/>
            <person name="Dixit A."/>
            <person name="Pal A.K."/>
            <person name="Ghazi I.A."/>
            <person name="Yadav M."/>
            <person name="Pandit A."/>
            <person name="Bhargava A."/>
            <person name="Sureshbabu K."/>
            <person name="Batra K."/>
            <person name="Sharma T.R."/>
            <person name="Mohapatra T."/>
            <person name="Singh N.K."/>
            <person name="Messing J."/>
            <person name="Nelson A.B."/>
            <person name="Fuks G."/>
            <person name="Kavchok S."/>
            <person name="Keizer G."/>
            <person name="Linton E."/>
            <person name="Llaca V."/>
            <person name="Song R."/>
            <person name="Tanyolac B."/>
            <person name="Young S."/>
            <person name="Ho-Il K."/>
            <person name="Hahn J.H."/>
            <person name="Sangsakoo G."/>
            <person name="Vanavichit A."/>
            <person name="de Mattos Luiz.A.T."/>
            <person name="Zimmer P.D."/>
            <person name="Malone G."/>
            <person name="Dellagostin O."/>
            <person name="de Oliveira A.C."/>
            <person name="Bevan M."/>
            <person name="Bancroft I."/>
            <person name="Minx P."/>
            <person name="Cordum H."/>
            <person name="Wilson R."/>
            <person name="Cheng Z."/>
            <person name="Jin W."/>
            <person name="Jiang J."/>
            <person name="Leong S.A."/>
            <person name="Iwama H."/>
            <person name="Gojobori T."/>
            <person name="Itoh T."/>
            <person name="Niimura Y."/>
            <person name="Fujii Y."/>
            <person name="Habara T."/>
            <person name="Sakai H."/>
            <person name="Sato Y."/>
            <person name="Wilson G."/>
            <person name="Kumar K."/>
            <person name="McCouch S."/>
            <person name="Juretic N."/>
            <person name="Hoen D."/>
            <person name="Wright S."/>
            <person name="Bruskiewich R."/>
            <person name="Bureau T."/>
            <person name="Miyao A."/>
            <person name="Hirochika H."/>
            <person name="Nishikawa T."/>
            <person name="Kadowaki K."/>
            <person name="Sugiura M."/>
            <person name="Burr B."/>
            <person name="Sasaki T."/>
        </authorList>
    </citation>
    <scope>NUCLEOTIDE SEQUENCE [LARGE SCALE GENOMIC DNA]</scope>
    <source>
        <strain evidence="3">cv. Nipponbare</strain>
    </source>
</reference>
<protein>
    <submittedName>
        <fullName evidence="2">Uncharacterized protein</fullName>
    </submittedName>
</protein>